<evidence type="ECO:0000256" key="1">
    <source>
        <dbReference type="ARBA" id="ARBA00023125"/>
    </source>
</evidence>
<dbReference type="PANTHER" id="PTHR43479">
    <property type="entry name" value="ACREF/ENVCD OPERON REPRESSOR-RELATED"/>
    <property type="match status" value="1"/>
</dbReference>
<evidence type="ECO:0000256" key="2">
    <source>
        <dbReference type="PROSITE-ProRule" id="PRU00335"/>
    </source>
</evidence>
<dbReference type="Pfam" id="PF14278">
    <property type="entry name" value="TetR_C_8"/>
    <property type="match status" value="1"/>
</dbReference>
<gene>
    <name evidence="4" type="ORF">SJI18_19135</name>
</gene>
<protein>
    <submittedName>
        <fullName evidence="4">TetR/AcrR family transcriptional regulator</fullName>
    </submittedName>
</protein>
<feature type="DNA-binding region" description="H-T-H motif" evidence="2">
    <location>
        <begin position="26"/>
        <end position="45"/>
    </location>
</feature>
<keyword evidence="5" id="KW-1185">Reference proteome</keyword>
<evidence type="ECO:0000313" key="4">
    <source>
        <dbReference type="EMBL" id="MEF2114416.1"/>
    </source>
</evidence>
<dbReference type="InterPro" id="IPR050624">
    <property type="entry name" value="HTH-type_Tx_Regulator"/>
</dbReference>
<name>A0ABU7USM6_9CLOT</name>
<accession>A0ABU7USM6</accession>
<dbReference type="EMBL" id="JAZHFS010000023">
    <property type="protein sequence ID" value="MEF2114416.1"/>
    <property type="molecule type" value="Genomic_DNA"/>
</dbReference>
<organism evidence="4 5">
    <name type="scientific">Clostridium frigoriphilum</name>
    <dbReference type="NCBI Taxonomy" id="443253"/>
    <lineage>
        <taxon>Bacteria</taxon>
        <taxon>Bacillati</taxon>
        <taxon>Bacillota</taxon>
        <taxon>Clostridia</taxon>
        <taxon>Eubacteriales</taxon>
        <taxon>Clostridiaceae</taxon>
        <taxon>Clostridium</taxon>
    </lineage>
</organism>
<dbReference type="Proteomes" id="UP001498469">
    <property type="component" value="Unassembled WGS sequence"/>
</dbReference>
<comment type="caution">
    <text evidence="4">The sequence shown here is derived from an EMBL/GenBank/DDBJ whole genome shotgun (WGS) entry which is preliminary data.</text>
</comment>
<feature type="domain" description="HTH tetR-type" evidence="3">
    <location>
        <begin position="3"/>
        <end position="63"/>
    </location>
</feature>
<evidence type="ECO:0000313" key="5">
    <source>
        <dbReference type="Proteomes" id="UP001498469"/>
    </source>
</evidence>
<dbReference type="InterPro" id="IPR039532">
    <property type="entry name" value="TetR_C_Firmicutes"/>
</dbReference>
<proteinExistence type="predicted"/>
<dbReference type="InterPro" id="IPR001647">
    <property type="entry name" value="HTH_TetR"/>
</dbReference>
<keyword evidence="1 2" id="KW-0238">DNA-binding</keyword>
<sequence>MKQLIKKAIANEFFVLCQTKPIKKITVTEIAKAADISKQTFYHYFKDKDDVLNYLFDLIALDPLFFDITKDNFVTIISNFYYKMFLNKFYYKVASNYETQNSIMKNFIEKTETFYKNYVLQKHGEDYLTKDILNAITFYSYGIVHLVKQWIDNDMNESTDEIAITCYYCMPQLLKDLL</sequence>
<evidence type="ECO:0000259" key="3">
    <source>
        <dbReference type="PROSITE" id="PS50977"/>
    </source>
</evidence>
<dbReference type="PANTHER" id="PTHR43479:SF7">
    <property type="entry name" value="TETR-FAMILY TRANSCRIPTIONAL REGULATOR"/>
    <property type="match status" value="1"/>
</dbReference>
<dbReference type="RefSeq" id="WP_216253177.1">
    <property type="nucleotide sequence ID" value="NZ_JAZHFS010000023.1"/>
</dbReference>
<reference evidence="4 5" key="1">
    <citation type="submission" date="2023-11" db="EMBL/GenBank/DDBJ databases">
        <title>Draft genome sequence of a psychrophilic Clostridium strain from permafrost water brine.</title>
        <authorList>
            <person name="Shcherbakova V.A."/>
            <person name="Trubitsyn V.E."/>
            <person name="Zakharyuk A.G."/>
        </authorList>
    </citation>
    <scope>NUCLEOTIDE SEQUENCE [LARGE SCALE GENOMIC DNA]</scope>
    <source>
        <strain evidence="4 5">14F</strain>
    </source>
</reference>
<dbReference type="Pfam" id="PF00440">
    <property type="entry name" value="TetR_N"/>
    <property type="match status" value="1"/>
</dbReference>
<dbReference type="PROSITE" id="PS50977">
    <property type="entry name" value="HTH_TETR_2"/>
    <property type="match status" value="1"/>
</dbReference>